<comment type="subcellular location">
    <subcellularLocation>
        <location evidence="1">Nucleus</location>
    </subcellularLocation>
</comment>
<dbReference type="EMBL" id="JAIZAY010000003">
    <property type="protein sequence ID" value="KAJ8045884.1"/>
    <property type="molecule type" value="Genomic_DNA"/>
</dbReference>
<keyword evidence="5" id="KW-0804">Transcription</keyword>
<dbReference type="OrthoDB" id="6366949at2759"/>
<dbReference type="PANTHER" id="PTHR28314">
    <property type="entry name" value="MEDIATOR OF RNA POLYMERASE II TRANSCRIPTION SUBUNIT 29"/>
    <property type="match status" value="1"/>
</dbReference>
<evidence type="ECO:0000256" key="5">
    <source>
        <dbReference type="ARBA" id="ARBA00023163"/>
    </source>
</evidence>
<gene>
    <name evidence="9" type="ORF">HOLleu_08994</name>
</gene>
<feature type="compositionally biased region" description="Low complexity" evidence="8">
    <location>
        <begin position="1"/>
        <end position="14"/>
    </location>
</feature>
<dbReference type="GO" id="GO:0016592">
    <property type="term" value="C:mediator complex"/>
    <property type="evidence" value="ECO:0007669"/>
    <property type="project" value="InterPro"/>
</dbReference>
<dbReference type="GO" id="GO:0003712">
    <property type="term" value="F:transcription coregulator activity"/>
    <property type="evidence" value="ECO:0007669"/>
    <property type="project" value="TreeGrafter"/>
</dbReference>
<reference evidence="9" key="1">
    <citation type="submission" date="2021-10" db="EMBL/GenBank/DDBJ databases">
        <title>Tropical sea cucumber genome reveals ecological adaptation and Cuvierian tubules defense mechanism.</title>
        <authorList>
            <person name="Chen T."/>
        </authorList>
    </citation>
    <scope>NUCLEOTIDE SEQUENCE</scope>
    <source>
        <strain evidence="9">Nanhai2018</strain>
        <tissue evidence="9">Muscle</tissue>
    </source>
</reference>
<comment type="caution">
    <text evidence="9">The sequence shown here is derived from an EMBL/GenBank/DDBJ whole genome shotgun (WGS) entry which is preliminary data.</text>
</comment>
<evidence type="ECO:0000256" key="8">
    <source>
        <dbReference type="SAM" id="MobiDB-lite"/>
    </source>
</evidence>
<evidence type="ECO:0000256" key="1">
    <source>
        <dbReference type="ARBA" id="ARBA00004123"/>
    </source>
</evidence>
<evidence type="ECO:0000313" key="9">
    <source>
        <dbReference type="EMBL" id="KAJ8045884.1"/>
    </source>
</evidence>
<feature type="region of interest" description="Disordered" evidence="8">
    <location>
        <begin position="1"/>
        <end position="40"/>
    </location>
</feature>
<proteinExistence type="inferred from homology"/>
<dbReference type="Proteomes" id="UP001152320">
    <property type="component" value="Chromosome 3"/>
</dbReference>
<comment type="similarity">
    <text evidence="2">Belongs to the Mediator complex subunit 29 family.</text>
</comment>
<keyword evidence="6" id="KW-0539">Nucleus</keyword>
<dbReference type="InterPro" id="IPR021018">
    <property type="entry name" value="Mediator_Med29_met"/>
</dbReference>
<name>A0A9Q1HGQ2_HOLLE</name>
<evidence type="ECO:0000256" key="6">
    <source>
        <dbReference type="ARBA" id="ARBA00023242"/>
    </source>
</evidence>
<organism evidence="9 10">
    <name type="scientific">Holothuria leucospilota</name>
    <name type="common">Black long sea cucumber</name>
    <name type="synonym">Mertensiothuria leucospilota</name>
    <dbReference type="NCBI Taxonomy" id="206669"/>
    <lineage>
        <taxon>Eukaryota</taxon>
        <taxon>Metazoa</taxon>
        <taxon>Echinodermata</taxon>
        <taxon>Eleutherozoa</taxon>
        <taxon>Echinozoa</taxon>
        <taxon>Holothuroidea</taxon>
        <taxon>Aspidochirotacea</taxon>
        <taxon>Aspidochirotida</taxon>
        <taxon>Holothuriidae</taxon>
        <taxon>Holothuria</taxon>
    </lineage>
</organism>
<protein>
    <recommendedName>
        <fullName evidence="3">Mediator of RNA polymerase II transcription subunit 29</fullName>
    </recommendedName>
    <alternativeName>
        <fullName evidence="7">Mediator complex subunit 29</fullName>
    </alternativeName>
</protein>
<dbReference type="AlphaFoldDB" id="A0A9Q1HGQ2"/>
<evidence type="ECO:0000256" key="4">
    <source>
        <dbReference type="ARBA" id="ARBA00023015"/>
    </source>
</evidence>
<feature type="compositionally biased region" description="Polar residues" evidence="8">
    <location>
        <begin position="17"/>
        <end position="39"/>
    </location>
</feature>
<evidence type="ECO:0000256" key="3">
    <source>
        <dbReference type="ARBA" id="ARBA00019684"/>
    </source>
</evidence>
<keyword evidence="4" id="KW-0805">Transcription regulation</keyword>
<dbReference type="Pfam" id="PF11568">
    <property type="entry name" value="Med29"/>
    <property type="match status" value="1"/>
</dbReference>
<dbReference type="GO" id="GO:0006357">
    <property type="term" value="P:regulation of transcription by RNA polymerase II"/>
    <property type="evidence" value="ECO:0007669"/>
    <property type="project" value="TreeGrafter"/>
</dbReference>
<sequence>MSAQQPNQAVPQAQGHVPQQATEGQTPSGTTQATQQQHNDPIYKAKLHMCQLKECMAKLMKVAAASFQNAVDSESKAKEDPGQAQFDKCLEDFYALCDHIEIDLKLSLECAYHHAESHRRTPHPAPGKPNSLDNQTYSQLISTVKTQISCAQEVHDLLMECSKRLEERKT</sequence>
<evidence type="ECO:0000256" key="2">
    <source>
        <dbReference type="ARBA" id="ARBA00009851"/>
    </source>
</evidence>
<accession>A0A9Q1HGQ2</accession>
<evidence type="ECO:0000256" key="7">
    <source>
        <dbReference type="ARBA" id="ARBA00031963"/>
    </source>
</evidence>
<evidence type="ECO:0000313" key="10">
    <source>
        <dbReference type="Proteomes" id="UP001152320"/>
    </source>
</evidence>
<keyword evidence="10" id="KW-1185">Reference proteome</keyword>
<dbReference type="PANTHER" id="PTHR28314:SF1">
    <property type="entry name" value="MEDIATOR OF RNA POLYMERASE II TRANSCRIPTION SUBUNIT 29"/>
    <property type="match status" value="1"/>
</dbReference>